<reference evidence="14 15" key="1">
    <citation type="journal article" date="2016" name="Mol. Biol. Evol.">
        <title>Comparative Genomics of Early-Diverging Mushroom-Forming Fungi Provides Insights into the Origins of Lignocellulose Decay Capabilities.</title>
        <authorList>
            <person name="Nagy L.G."/>
            <person name="Riley R."/>
            <person name="Tritt A."/>
            <person name="Adam C."/>
            <person name="Daum C."/>
            <person name="Floudas D."/>
            <person name="Sun H."/>
            <person name="Yadav J.S."/>
            <person name="Pangilinan J."/>
            <person name="Larsson K.H."/>
            <person name="Matsuura K."/>
            <person name="Barry K."/>
            <person name="Labutti K."/>
            <person name="Kuo R."/>
            <person name="Ohm R.A."/>
            <person name="Bhattacharya S.S."/>
            <person name="Shirouzu T."/>
            <person name="Yoshinaga Y."/>
            <person name="Martin F.M."/>
            <person name="Grigoriev I.V."/>
            <person name="Hibbett D.S."/>
        </authorList>
    </citation>
    <scope>NUCLEOTIDE SEQUENCE [LARGE SCALE GENOMIC DNA]</scope>
    <source>
        <strain evidence="14 15">CBS 109695</strain>
    </source>
</reference>
<feature type="transmembrane region" description="Helical" evidence="12">
    <location>
        <begin position="352"/>
        <end position="372"/>
    </location>
</feature>
<evidence type="ECO:0000256" key="1">
    <source>
        <dbReference type="ARBA" id="ARBA00004477"/>
    </source>
</evidence>
<keyword evidence="7 12" id="KW-0256">Endoplasmic reticulum</keyword>
<dbReference type="AlphaFoldDB" id="A0A166JCN2"/>
<evidence type="ECO:0000256" key="7">
    <source>
        <dbReference type="ARBA" id="ARBA00022824"/>
    </source>
</evidence>
<evidence type="ECO:0000256" key="6">
    <source>
        <dbReference type="ARBA" id="ARBA00022692"/>
    </source>
</evidence>
<comment type="catalytic activity">
    <reaction evidence="11">
        <text>an alpha-D-Man-(1-&gt;2)-alpha-D-Man-(1-&gt;2)-alpha-D-Man-(1-&gt;3)-[alpha-D-Man-(1-&gt;2)-alpha-D-Man-(1-&gt;3)-alpha-D-Man-(1-&gt;6)]-beta-D-Man-(1-&gt;4)-beta-D-GlcNAc-(1-&gt;4)-alpha-D-GlcNAc-diphospho-di-trans,poly-cis-dolichol + a di-trans,poly-cis-dolichyl beta-D-mannosyl phosphate = an alpha-D-Man-(1-&gt;2)-alpha-D-Man-(1-&gt;2)-alpha-D-Man-(1-&gt;3)-[alpha-D-Man-(1-&gt;2)-alpha-D-Man-(1-&gt;3)-[alpha-D-Man-(1-&gt;6)]-alpha-D-Man-(1-&gt;6)]-beta-D-Man-(1-&gt;4)-beta-D-GlcNAc-(1-&gt;4)-alpha-D-GlcNAc-diphospho-di-trans,poly-cis-dolichol + a di-trans,poly-cis-dolichyl phosphate + H(+)</text>
        <dbReference type="Rhea" id="RHEA:29535"/>
        <dbReference type="Rhea" id="RHEA-COMP:19498"/>
        <dbReference type="Rhea" id="RHEA-COMP:19501"/>
        <dbReference type="Rhea" id="RHEA-COMP:19518"/>
        <dbReference type="Rhea" id="RHEA-COMP:19519"/>
        <dbReference type="ChEBI" id="CHEBI:15378"/>
        <dbReference type="ChEBI" id="CHEBI:57683"/>
        <dbReference type="ChEBI" id="CHEBI:58211"/>
        <dbReference type="ChEBI" id="CHEBI:132517"/>
        <dbReference type="ChEBI" id="CHEBI:132519"/>
        <dbReference type="EC" id="2.4.1.260"/>
    </reaction>
    <physiologicalReaction direction="left-to-right" evidence="11">
        <dbReference type="Rhea" id="RHEA:29536"/>
    </physiologicalReaction>
</comment>
<gene>
    <name evidence="14" type="ORF">FIBSPDRAFT_1044743</name>
</gene>
<evidence type="ECO:0000313" key="14">
    <source>
        <dbReference type="EMBL" id="KZP20727.1"/>
    </source>
</evidence>
<evidence type="ECO:0000256" key="12">
    <source>
        <dbReference type="RuleBase" id="RU363075"/>
    </source>
</evidence>
<dbReference type="GO" id="GO:0006487">
    <property type="term" value="P:protein N-linked glycosylation"/>
    <property type="evidence" value="ECO:0007669"/>
    <property type="project" value="TreeGrafter"/>
</dbReference>
<sequence>MSIALDLLVFATGFGHVLLAPYSKVEESFNLHATHDVLMYGVTPSSLHLYDHFVFPGAVPRTFLGSILLAWATSPVLHIASLIGKTLSKADIQTIARLVLCSMNAAGLCLLRRAVSRRFGRPTGFLYTLLTISQFHVPFWMGRTLPNMFALLPVNLASYLLVNRAPNAPKPSPTQFRTAIMLLVFTAVVFRAEVALLLGPIALLALIQGSTSFLALIKAGLVSGILSLALTVSVDSYFWDRAFLWPEFNGIYFNVFEGKSSEWGTSPPLTYVTAFLPKLTLGALPLSILGAIIDSRVRQIMLPCLAFVGLISCLGHKEWRFIVYIVPLINIGAARGARWMTSRKKGTIFGRLMFLATMAILAGNALVTTLLAKSSMGNYPGGAAMALFNAKYADHDHVHVHLSNLAAQSGASLFLQVHSPPYTTWLNSSIPSSSHWIYNKTESLGPAELTAPHHFTHLISESETDVRALTASGEWRSVDAVDAFNGWTMGPAIRTQLDKLRGRGKAGEGPVDIWDVLPRMRRENQLWVLERT</sequence>
<evidence type="ECO:0000256" key="2">
    <source>
        <dbReference type="ARBA" id="ARBA00004922"/>
    </source>
</evidence>
<dbReference type="GO" id="GO:0005789">
    <property type="term" value="C:endoplasmic reticulum membrane"/>
    <property type="evidence" value="ECO:0007669"/>
    <property type="project" value="UniProtKB-SubCell"/>
</dbReference>
<evidence type="ECO:0000256" key="4">
    <source>
        <dbReference type="ARBA" id="ARBA00022676"/>
    </source>
</evidence>
<feature type="signal peptide" evidence="13">
    <location>
        <begin position="1"/>
        <end position="19"/>
    </location>
</feature>
<dbReference type="UniPathway" id="UPA00378"/>
<keyword evidence="6 12" id="KW-0812">Transmembrane</keyword>
<dbReference type="EMBL" id="KV417553">
    <property type="protein sequence ID" value="KZP20727.1"/>
    <property type="molecule type" value="Genomic_DNA"/>
</dbReference>
<keyword evidence="15" id="KW-1185">Reference proteome</keyword>
<feature type="chain" id="PRO_5007875772" description="Mannosyltransferase" evidence="13">
    <location>
        <begin position="20"/>
        <end position="532"/>
    </location>
</feature>
<dbReference type="OrthoDB" id="19039at2759"/>
<evidence type="ECO:0000256" key="9">
    <source>
        <dbReference type="ARBA" id="ARBA00023136"/>
    </source>
</evidence>
<keyword evidence="5" id="KW-0808">Transferase</keyword>
<evidence type="ECO:0000256" key="13">
    <source>
        <dbReference type="SAM" id="SignalP"/>
    </source>
</evidence>
<keyword evidence="13" id="KW-0732">Signal</keyword>
<dbReference type="STRING" id="436010.A0A166JCN2"/>
<dbReference type="InterPro" id="IPR005599">
    <property type="entry name" value="GPI_mannosylTrfase"/>
</dbReference>
<keyword evidence="4 12" id="KW-0328">Glycosyltransferase</keyword>
<evidence type="ECO:0000256" key="10">
    <source>
        <dbReference type="ARBA" id="ARBA00044721"/>
    </source>
</evidence>
<feature type="transmembrane region" description="Helical" evidence="12">
    <location>
        <begin position="269"/>
        <end position="293"/>
    </location>
</feature>
<evidence type="ECO:0000256" key="5">
    <source>
        <dbReference type="ARBA" id="ARBA00022679"/>
    </source>
</evidence>
<feature type="transmembrane region" description="Helical" evidence="12">
    <location>
        <begin position="179"/>
        <end position="207"/>
    </location>
</feature>
<evidence type="ECO:0000256" key="11">
    <source>
        <dbReference type="ARBA" id="ARBA00048899"/>
    </source>
</evidence>
<evidence type="ECO:0000256" key="8">
    <source>
        <dbReference type="ARBA" id="ARBA00022989"/>
    </source>
</evidence>
<feature type="transmembrane region" description="Helical" evidence="12">
    <location>
        <begin position="219"/>
        <end position="239"/>
    </location>
</feature>
<proteinExistence type="inferred from homology"/>
<dbReference type="GO" id="GO:0052917">
    <property type="term" value="F:dol-P-Man:Man(7)GlcNAc(2)-PP-Dol alpha-1,6-mannosyltransferase activity"/>
    <property type="evidence" value="ECO:0007669"/>
    <property type="project" value="UniProtKB-EC"/>
</dbReference>
<feature type="transmembrane region" description="Helical" evidence="12">
    <location>
        <begin position="124"/>
        <end position="141"/>
    </location>
</feature>
<comment type="similarity">
    <text evidence="3 12">Belongs to the glycosyltransferase 22 family.</text>
</comment>
<dbReference type="EC" id="2.4.1.-" evidence="12"/>
<keyword evidence="9 12" id="KW-0472">Membrane</keyword>
<comment type="pathway">
    <text evidence="2">Protein modification; protein glycosylation.</text>
</comment>
<feature type="transmembrane region" description="Helical" evidence="12">
    <location>
        <begin position="62"/>
        <end position="83"/>
    </location>
</feature>
<comment type="subcellular location">
    <subcellularLocation>
        <location evidence="1 12">Endoplasmic reticulum membrane</location>
        <topology evidence="1 12">Multi-pass membrane protein</topology>
    </subcellularLocation>
</comment>
<organism evidence="14 15">
    <name type="scientific">Athelia psychrophila</name>
    <dbReference type="NCBI Taxonomy" id="1759441"/>
    <lineage>
        <taxon>Eukaryota</taxon>
        <taxon>Fungi</taxon>
        <taxon>Dikarya</taxon>
        <taxon>Basidiomycota</taxon>
        <taxon>Agaricomycotina</taxon>
        <taxon>Agaricomycetes</taxon>
        <taxon>Agaricomycetidae</taxon>
        <taxon>Atheliales</taxon>
        <taxon>Atheliaceae</taxon>
        <taxon>Athelia</taxon>
    </lineage>
</organism>
<keyword evidence="8 12" id="KW-1133">Transmembrane helix</keyword>
<dbReference type="PANTHER" id="PTHR22760:SF1">
    <property type="entry name" value="DOL-P-MAN:MAN(7)GLCNAC(2)-PP-DOL ALPHA-1,6-MANNOSYLTRANSFERASE"/>
    <property type="match status" value="1"/>
</dbReference>
<evidence type="ECO:0000313" key="15">
    <source>
        <dbReference type="Proteomes" id="UP000076532"/>
    </source>
</evidence>
<evidence type="ECO:0000256" key="3">
    <source>
        <dbReference type="ARBA" id="ARBA00007063"/>
    </source>
</evidence>
<protein>
    <recommendedName>
        <fullName evidence="12">Mannosyltransferase</fullName>
        <ecNumber evidence="12">2.4.1.-</ecNumber>
    </recommendedName>
</protein>
<name>A0A166JCN2_9AGAM</name>
<dbReference type="PANTHER" id="PTHR22760">
    <property type="entry name" value="GLYCOSYLTRANSFERASE"/>
    <property type="match status" value="1"/>
</dbReference>
<comment type="function">
    <text evidence="10">Mannosyltransferase that operates in the biosynthetic pathway of dolichol-linked oligosaccharides, the glycan precursors employed in protein asparagine (N)-glycosylation. The assembly of dolichol-linked oligosaccharides begins on the cytosolic side of the endoplasmic reticulum membrane and finishes in its lumen. The sequential addition of sugars to dolichol pyrophosphate produces dolichol-linked oligosaccharides containing fourteen sugars, including two GlcNAcs, nine mannoses and three glucoses. Once assembled, the oligosaccharide is transferred from the lipid to nascent proteins by oligosaccharyltransferases. In the lumen of the endoplasmic reticulum, adds the eighth mannose residue in an alpha-1,6 linkage onto Man(7)GlcNAc(2)-PP-dolichol to produce Man(8)GlcNAc(2)-PP-dolichol.</text>
</comment>
<dbReference type="Proteomes" id="UP000076532">
    <property type="component" value="Unassembled WGS sequence"/>
</dbReference>
<accession>A0A166JCN2</accession>
<dbReference type="Pfam" id="PF03901">
    <property type="entry name" value="Glyco_transf_22"/>
    <property type="match status" value="1"/>
</dbReference>